<dbReference type="Pfam" id="PF22725">
    <property type="entry name" value="GFO_IDH_MocA_C3"/>
    <property type="match status" value="1"/>
</dbReference>
<dbReference type="InterPro" id="IPR000683">
    <property type="entry name" value="Gfo/Idh/MocA-like_OxRdtase_N"/>
</dbReference>
<evidence type="ECO:0000259" key="4">
    <source>
        <dbReference type="Pfam" id="PF01408"/>
    </source>
</evidence>
<dbReference type="Gene3D" id="3.40.50.720">
    <property type="entry name" value="NAD(P)-binding Rossmann-like Domain"/>
    <property type="match status" value="1"/>
</dbReference>
<accession>A0A5J5IY32</accession>
<dbReference type="InterPro" id="IPR036291">
    <property type="entry name" value="NAD(P)-bd_dom_sf"/>
</dbReference>
<dbReference type="GO" id="GO:0016491">
    <property type="term" value="F:oxidoreductase activity"/>
    <property type="evidence" value="ECO:0007669"/>
    <property type="project" value="UniProtKB-KW"/>
</dbReference>
<gene>
    <name evidence="6" type="ORF">F6B43_16085</name>
</gene>
<dbReference type="InterPro" id="IPR055170">
    <property type="entry name" value="GFO_IDH_MocA-like_dom"/>
</dbReference>
<name>A0A5J5IY32_9MICO</name>
<dbReference type="Gene3D" id="3.30.360.10">
    <property type="entry name" value="Dihydrodipicolinate Reductase, domain 2"/>
    <property type="match status" value="1"/>
</dbReference>
<evidence type="ECO:0000256" key="3">
    <source>
        <dbReference type="ARBA" id="ARBA00023027"/>
    </source>
</evidence>
<dbReference type="RefSeq" id="WP_150450028.1">
    <property type="nucleotide sequence ID" value="NZ_VYSA01000004.1"/>
</dbReference>
<proteinExistence type="inferred from homology"/>
<evidence type="ECO:0000313" key="7">
    <source>
        <dbReference type="Proteomes" id="UP000325827"/>
    </source>
</evidence>
<dbReference type="SUPFAM" id="SSF55347">
    <property type="entry name" value="Glyceraldehyde-3-phosphate dehydrogenase-like, C-terminal domain"/>
    <property type="match status" value="1"/>
</dbReference>
<feature type="domain" description="Gfo/Idh/MocA-like oxidoreductase N-terminal" evidence="4">
    <location>
        <begin position="4"/>
        <end position="121"/>
    </location>
</feature>
<evidence type="ECO:0000313" key="6">
    <source>
        <dbReference type="EMBL" id="KAA9105886.1"/>
    </source>
</evidence>
<dbReference type="PANTHER" id="PTHR22604:SF105">
    <property type="entry name" value="TRANS-1,2-DIHYDROBENZENE-1,2-DIOL DEHYDROGENASE"/>
    <property type="match status" value="1"/>
</dbReference>
<evidence type="ECO:0000256" key="2">
    <source>
        <dbReference type="ARBA" id="ARBA00023002"/>
    </source>
</evidence>
<keyword evidence="7" id="KW-1185">Reference proteome</keyword>
<sequence length="327" mass="34993">MNQRWAVIGTGSISAVVVSDLQSCDGVDVVLVHSRTEFNAARFAGEHNIPAWTSDYQAVLDDAAIDAVYIATPIGTHFDLTRAALQAGKHVLVEKPMATSAADATELFATAHAHRRFLMEGMWMKFNPAFLRLREEIANGLIGTTSNVRAGFSVPFPQDGARRWDPAQGGGALLDQGIYPITLAHTILGAPTSVHAHGVTRADGLDLETHITLEFGGMNFAQLTTSMVQFSDCSAAVAGDKGWITLPAPFWATTDLEIHAGGAQHFYGNGNRIHLTQEGNGYVPMLRAVIAAIRDGLIEHPTHPAVDTIAVSATIDAVFAQIKPTHP</sequence>
<organism evidence="6 7">
    <name type="scientific">Microbacterium rhizomatis</name>
    <dbReference type="NCBI Taxonomy" id="1631477"/>
    <lineage>
        <taxon>Bacteria</taxon>
        <taxon>Bacillati</taxon>
        <taxon>Actinomycetota</taxon>
        <taxon>Actinomycetes</taxon>
        <taxon>Micrococcales</taxon>
        <taxon>Microbacteriaceae</taxon>
        <taxon>Microbacterium</taxon>
    </lineage>
</organism>
<comment type="similarity">
    <text evidence="1">Belongs to the Gfo/Idh/MocA family.</text>
</comment>
<evidence type="ECO:0000256" key="1">
    <source>
        <dbReference type="ARBA" id="ARBA00010928"/>
    </source>
</evidence>
<dbReference type="GO" id="GO:0000166">
    <property type="term" value="F:nucleotide binding"/>
    <property type="evidence" value="ECO:0007669"/>
    <property type="project" value="InterPro"/>
</dbReference>
<dbReference type="SUPFAM" id="SSF51735">
    <property type="entry name" value="NAD(P)-binding Rossmann-fold domains"/>
    <property type="match status" value="1"/>
</dbReference>
<reference evidence="7" key="1">
    <citation type="submission" date="2019-09" db="EMBL/GenBank/DDBJ databases">
        <title>Mumia zhuanghuii sp. nov. isolated from the intestinal contents of plateau pika (Ochotona curzoniae) in the Qinghai-Tibet plateau of China.</title>
        <authorList>
            <person name="Tian Z."/>
        </authorList>
    </citation>
    <scope>NUCLEOTIDE SEQUENCE [LARGE SCALE GENOMIC DNA]</scope>
    <source>
        <strain evidence="7">JCM 30598</strain>
    </source>
</reference>
<dbReference type="EMBL" id="VYSA01000004">
    <property type="protein sequence ID" value="KAA9105886.1"/>
    <property type="molecule type" value="Genomic_DNA"/>
</dbReference>
<keyword evidence="3" id="KW-0520">NAD</keyword>
<comment type="caution">
    <text evidence="6">The sequence shown here is derived from an EMBL/GenBank/DDBJ whole genome shotgun (WGS) entry which is preliminary data.</text>
</comment>
<dbReference type="PANTHER" id="PTHR22604">
    <property type="entry name" value="OXIDOREDUCTASES"/>
    <property type="match status" value="1"/>
</dbReference>
<dbReference type="InterPro" id="IPR050984">
    <property type="entry name" value="Gfo/Idh/MocA_domain"/>
</dbReference>
<keyword evidence="2" id="KW-0560">Oxidoreductase</keyword>
<protein>
    <submittedName>
        <fullName evidence="6">Gfo/Idh/MocA family oxidoreductase</fullName>
    </submittedName>
</protein>
<dbReference type="Proteomes" id="UP000325827">
    <property type="component" value="Unassembled WGS sequence"/>
</dbReference>
<evidence type="ECO:0000259" key="5">
    <source>
        <dbReference type="Pfam" id="PF22725"/>
    </source>
</evidence>
<dbReference type="AlphaFoldDB" id="A0A5J5IY32"/>
<dbReference type="OrthoDB" id="9815825at2"/>
<dbReference type="Pfam" id="PF01408">
    <property type="entry name" value="GFO_IDH_MocA"/>
    <property type="match status" value="1"/>
</dbReference>
<feature type="domain" description="GFO/IDH/MocA-like oxidoreductase" evidence="5">
    <location>
        <begin position="130"/>
        <end position="244"/>
    </location>
</feature>